<feature type="region of interest" description="Disordered" evidence="1">
    <location>
        <begin position="739"/>
        <end position="768"/>
    </location>
</feature>
<evidence type="ECO:0000313" key="3">
    <source>
        <dbReference type="Proteomes" id="UP001642360"/>
    </source>
</evidence>
<dbReference type="EMBL" id="CAUOFW020005247">
    <property type="protein sequence ID" value="CAK9169133.1"/>
    <property type="molecule type" value="Genomic_DNA"/>
</dbReference>
<dbReference type="PANTHER" id="PTHR33737">
    <property type="entry name" value="OS05G0121800 PROTEIN"/>
    <property type="match status" value="1"/>
</dbReference>
<sequence>MEWDFLEISGEDDSLLQQIPTLHDTVTTSGNYLSCSPLQLPISNRSKDPPRVSPMSKTPWHNHKENLKEGLLTDILHPIAGDLKVSVDSAKSRCSSPNGGSNKENVNMIKSEVQKLSLEPLQMKRKRKGGNYNLRKSLAWDRAFFTEEGVLNPIELSMLSGTFGSSSEEALSVVNEEDREYSSYCDSNYIADSTNVQTLEEHLFKEIPAAVSHIEREKGGCLPPKCDLSVRYNTALTHVAKGRVLTNSSGVSTGSKGGGCPRPLASSSYPFYLCYTIGGDLKVSVDSAKSRCSSPNGGSNKENVNMIKSEVQKLSLEPLQMKRKRKGGNYNLRKSLAWDRAFFTEEGVLNPIELSMLSGTFGSSSEEALSVVNEEDREYSSYCDSNYIADSTNVQTLEEHLFKEIPAAVSHIEREKGGCLPPKCDLSVRYNTALTHVAKGRVLTNSSGVSTGSKGGGCPRPLASSSYPFYLCYTIGALNPTKASTKESKIPKIPVLKTASCSLPSTTKSNISNVIHFKHHLIAQPGRAMYELIIAFRRSGSYSSMFSCWTDEANPLAEKQSSTNPQRQANKGGLENTRRISGNMQSGQTGTIKPSGLRMPSPSLGFFSQPKASVSHSLSQRNIPARNNSKYTALGLLQNKVPIVCPRNQDSSKNDSGNSHHMSLDNCEMHTISVSGREGTVEHQREDDKFYISLSFSHGSARHFVQQSKEEAEFIKSCNVKGDGVSQWENHCLKAKDSLSIPPVESEKNGSTNVTDADSKAPECSGNDLKNSFVSSQHEYTEQENETAAGVDILSDELHVGDAQLQASNENLSVEICNSNWYTLTENTPHLEAGDLSEQLGEQVQLQSPCLAVQNNKQYDHALSDKSISFAEITCSEELQGEKIIESALFVVPEKNVDCKCVVPESSSTGRMQDDGVDKDHLAEQPPIEEAILDSGDTTGTHFWHDVKLKGVVTPSGFDVSLSKGSGLLVQDTQTFSYGSTVRNIGVDGMVSDVMVKEAEAKISLDDSYLKIQRMEENCGILFEESRGFEESQKYYLESPIGPGHKDVEFGSSPSPSQFKVSEDVKEGSGHLDSMINSTHMGDTEVQSLDGTLSTSAVYDQCLEIVHCNKQLEELESPDASLVAKHDSLGNHGRPLTDSFLPLEGTNYEVSLEENVWQSVAVVGKQSDNNGVESKSSNDVTQVLGMQGGGVGVNKMDDHPQQEDALSISAGTKTPPDMDRCGQVISSEFDSALKTSKYQIIGVTNPSTECSSAEKLVLLNEGDWTLSGSSQVSIEVDGSERNILIGKTETKISGQCNSPIGELHHELDNANCLTKDKEATMSIKKSENGERGDNLIIRPPPDAVPFSDEWLAAIEAAGEDILTMKGGAVQNSPPDKCLPEPGPWSPVKRKNNEIGPYDCTKFTNILPLDPH</sequence>
<feature type="compositionally biased region" description="Polar residues" evidence="1">
    <location>
        <begin position="579"/>
        <end position="592"/>
    </location>
</feature>
<feature type="region of interest" description="Disordered" evidence="1">
    <location>
        <begin position="556"/>
        <end position="602"/>
    </location>
</feature>
<protein>
    <submittedName>
        <fullName evidence="2">Uncharacterized protein</fullName>
    </submittedName>
</protein>
<dbReference type="InterPro" id="IPR045882">
    <property type="entry name" value="GPT1/2"/>
</dbReference>
<comment type="caution">
    <text evidence="2">The sequence shown here is derived from an EMBL/GenBank/DDBJ whole genome shotgun (WGS) entry which is preliminary data.</text>
</comment>
<gene>
    <name evidence="2" type="ORF">ILEXP_LOCUS38576</name>
</gene>
<reference evidence="2 3" key="1">
    <citation type="submission" date="2024-02" db="EMBL/GenBank/DDBJ databases">
        <authorList>
            <person name="Vignale AGUSTIN F."/>
            <person name="Sosa J E."/>
            <person name="Modenutti C."/>
        </authorList>
    </citation>
    <scope>NUCLEOTIDE SEQUENCE [LARGE SCALE GENOMIC DNA]</scope>
</reference>
<evidence type="ECO:0000313" key="2">
    <source>
        <dbReference type="EMBL" id="CAK9169133.1"/>
    </source>
</evidence>
<feature type="region of interest" description="Disordered" evidence="1">
    <location>
        <begin position="40"/>
        <end position="62"/>
    </location>
</feature>
<evidence type="ECO:0000256" key="1">
    <source>
        <dbReference type="SAM" id="MobiDB-lite"/>
    </source>
</evidence>
<dbReference type="PANTHER" id="PTHR33737:SF19">
    <property type="entry name" value="BNAA10G12980D PROTEIN"/>
    <property type="match status" value="1"/>
</dbReference>
<name>A0ABC8TIA6_9AQUA</name>
<keyword evidence="3" id="KW-1185">Reference proteome</keyword>
<dbReference type="Proteomes" id="UP001642360">
    <property type="component" value="Unassembled WGS sequence"/>
</dbReference>
<feature type="compositionally biased region" description="Polar residues" evidence="1">
    <location>
        <begin position="559"/>
        <end position="569"/>
    </location>
</feature>
<accession>A0ABC8TIA6</accession>
<feature type="region of interest" description="Disordered" evidence="1">
    <location>
        <begin position="1367"/>
        <end position="1391"/>
    </location>
</feature>
<proteinExistence type="predicted"/>
<organism evidence="2 3">
    <name type="scientific">Ilex paraguariensis</name>
    <name type="common">yerba mate</name>
    <dbReference type="NCBI Taxonomy" id="185542"/>
    <lineage>
        <taxon>Eukaryota</taxon>
        <taxon>Viridiplantae</taxon>
        <taxon>Streptophyta</taxon>
        <taxon>Embryophyta</taxon>
        <taxon>Tracheophyta</taxon>
        <taxon>Spermatophyta</taxon>
        <taxon>Magnoliopsida</taxon>
        <taxon>eudicotyledons</taxon>
        <taxon>Gunneridae</taxon>
        <taxon>Pentapetalae</taxon>
        <taxon>asterids</taxon>
        <taxon>campanulids</taxon>
        <taxon>Aquifoliales</taxon>
        <taxon>Aquifoliaceae</taxon>
        <taxon>Ilex</taxon>
    </lineage>
</organism>